<proteinExistence type="predicted"/>
<gene>
    <name evidence="1" type="ordered locus">Bsph_2678</name>
</gene>
<evidence type="ECO:0000313" key="2">
    <source>
        <dbReference type="Proteomes" id="UP000002164"/>
    </source>
</evidence>
<dbReference type="AlphaFoldDB" id="B1HZC1"/>
<dbReference type="InterPro" id="IPR013078">
    <property type="entry name" value="His_Pase_superF_clade-1"/>
</dbReference>
<dbReference type="InterPro" id="IPR029033">
    <property type="entry name" value="His_PPase_superfam"/>
</dbReference>
<dbReference type="SUPFAM" id="SSF53254">
    <property type="entry name" value="Phosphoglycerate mutase-like"/>
    <property type="match status" value="1"/>
</dbReference>
<dbReference type="PANTHER" id="PTHR48100:SF59">
    <property type="entry name" value="ADENOSYLCOBALAMIN_ALPHA-RIBAZOLE PHOSPHATASE"/>
    <property type="match status" value="1"/>
</dbReference>
<dbReference type="InterPro" id="IPR050275">
    <property type="entry name" value="PGM_Phosphatase"/>
</dbReference>
<dbReference type="Gene3D" id="3.40.50.1240">
    <property type="entry name" value="Phosphoglycerate mutase-like"/>
    <property type="match status" value="1"/>
</dbReference>
<dbReference type="HOGENOM" id="CLU_033323_12_2_9"/>
<reference evidence="1 2" key="1">
    <citation type="journal article" date="2008" name="J. Bacteriol.">
        <title>Complete genome sequence of the mosquitocidal bacterium Bacillus sphaericus C3-41 and comparison with those of closely related Bacillus species.</title>
        <authorList>
            <person name="Hu X."/>
            <person name="Fan W."/>
            <person name="Han B."/>
            <person name="Liu H."/>
            <person name="Zheng D."/>
            <person name="Li Q."/>
            <person name="Dong W."/>
            <person name="Yan J."/>
            <person name="Gao M."/>
            <person name="Berry C."/>
            <person name="Yuan Z."/>
        </authorList>
    </citation>
    <scope>NUCLEOTIDE SEQUENCE [LARGE SCALE GENOMIC DNA]</scope>
    <source>
        <strain evidence="1 2">C3-41</strain>
    </source>
</reference>
<dbReference type="CDD" id="cd07067">
    <property type="entry name" value="HP_PGM_like"/>
    <property type="match status" value="1"/>
</dbReference>
<dbReference type="SMART" id="SM00855">
    <property type="entry name" value="PGAM"/>
    <property type="match status" value="1"/>
</dbReference>
<evidence type="ECO:0000313" key="1">
    <source>
        <dbReference type="EMBL" id="ACA40218.1"/>
    </source>
</evidence>
<dbReference type="KEGG" id="lsp:Bsph_2678"/>
<protein>
    <submittedName>
        <fullName evidence="1">Phosphoglycerate mutase family protein</fullName>
    </submittedName>
</protein>
<accession>B1HZC1</accession>
<organism evidence="1 2">
    <name type="scientific">Lysinibacillus sphaericus (strain C3-41)</name>
    <dbReference type="NCBI Taxonomy" id="444177"/>
    <lineage>
        <taxon>Bacteria</taxon>
        <taxon>Bacillati</taxon>
        <taxon>Bacillota</taxon>
        <taxon>Bacilli</taxon>
        <taxon>Bacillales</taxon>
        <taxon>Bacillaceae</taxon>
        <taxon>Lysinibacillus</taxon>
    </lineage>
</organism>
<dbReference type="Pfam" id="PF00300">
    <property type="entry name" value="His_Phos_1"/>
    <property type="match status" value="1"/>
</dbReference>
<sequence>MTGMTELYFVRHAHADYSEDEYHRPLSLKGIRDVDRVTALLNDQRIDAIYSSPYKRAIQTVQGIAKYHDVPIKIVDALKERRLANGTMEDFQEAIQRVWQEPSFAWAGGESNEQAMRRAIQSLQSIILSHPHDSLVIGTHGNIMVLMMQSFDAQYGYDFWQRLSMPDVYRLSFRGLTLVEVERVWQKG</sequence>
<dbReference type="PANTHER" id="PTHR48100">
    <property type="entry name" value="BROAD-SPECIFICITY PHOSPHATASE YOR283W-RELATED"/>
    <property type="match status" value="1"/>
</dbReference>
<name>B1HZC1_LYSSC</name>
<dbReference type="GO" id="GO:0005737">
    <property type="term" value="C:cytoplasm"/>
    <property type="evidence" value="ECO:0007669"/>
    <property type="project" value="TreeGrafter"/>
</dbReference>
<dbReference type="Proteomes" id="UP000002164">
    <property type="component" value="Chromosome"/>
</dbReference>
<dbReference type="EnsemblBacteria" id="ACA40218">
    <property type="protein sequence ID" value="ACA40218"/>
    <property type="gene ID" value="Bsph_2678"/>
</dbReference>
<dbReference type="EMBL" id="CP000817">
    <property type="protein sequence ID" value="ACA40218.1"/>
    <property type="molecule type" value="Genomic_DNA"/>
</dbReference>
<dbReference type="GO" id="GO:0016791">
    <property type="term" value="F:phosphatase activity"/>
    <property type="evidence" value="ECO:0007669"/>
    <property type="project" value="TreeGrafter"/>
</dbReference>